<dbReference type="Pfam" id="PF06574">
    <property type="entry name" value="FAD_syn"/>
    <property type="match status" value="1"/>
</dbReference>
<evidence type="ECO:0000313" key="17">
    <source>
        <dbReference type="EMBL" id="TCP15413.1"/>
    </source>
</evidence>
<dbReference type="NCBIfam" id="NF004159">
    <property type="entry name" value="PRK05627.1-2"/>
    <property type="match status" value="1"/>
</dbReference>
<dbReference type="GO" id="GO:0003919">
    <property type="term" value="F:FMN adenylyltransferase activity"/>
    <property type="evidence" value="ECO:0007669"/>
    <property type="project" value="UniProtKB-UniRule"/>
</dbReference>
<keyword evidence="11 15" id="KW-0067">ATP-binding</keyword>
<evidence type="ECO:0000256" key="7">
    <source>
        <dbReference type="ARBA" id="ARBA00022695"/>
    </source>
</evidence>
<dbReference type="EC" id="2.7.1.26" evidence="15"/>
<name>A0A4R2N4K9_9PAST</name>
<keyword evidence="4 15" id="KW-0285">Flavoprotein</keyword>
<organism evidence="17 18">
    <name type="scientific">Nicoletella semolina</name>
    <dbReference type="NCBI Taxonomy" id="271160"/>
    <lineage>
        <taxon>Bacteria</taxon>
        <taxon>Pseudomonadati</taxon>
        <taxon>Pseudomonadota</taxon>
        <taxon>Gammaproteobacteria</taxon>
        <taxon>Pasteurellales</taxon>
        <taxon>Pasteurellaceae</taxon>
        <taxon>Nicoletella</taxon>
    </lineage>
</organism>
<evidence type="ECO:0000256" key="6">
    <source>
        <dbReference type="ARBA" id="ARBA00022679"/>
    </source>
</evidence>
<dbReference type="NCBIfam" id="NF004163">
    <property type="entry name" value="PRK05627.1-6"/>
    <property type="match status" value="1"/>
</dbReference>
<evidence type="ECO:0000256" key="1">
    <source>
        <dbReference type="ARBA" id="ARBA00002121"/>
    </source>
</evidence>
<dbReference type="SUPFAM" id="SSF82114">
    <property type="entry name" value="Riboflavin kinase-like"/>
    <property type="match status" value="1"/>
</dbReference>
<dbReference type="Pfam" id="PF01687">
    <property type="entry name" value="Flavokinase"/>
    <property type="match status" value="1"/>
</dbReference>
<evidence type="ECO:0000256" key="12">
    <source>
        <dbReference type="ARBA" id="ARBA00023268"/>
    </source>
</evidence>
<comment type="catalytic activity">
    <reaction evidence="14 15">
        <text>FMN + ATP + H(+) = FAD + diphosphate</text>
        <dbReference type="Rhea" id="RHEA:17237"/>
        <dbReference type="ChEBI" id="CHEBI:15378"/>
        <dbReference type="ChEBI" id="CHEBI:30616"/>
        <dbReference type="ChEBI" id="CHEBI:33019"/>
        <dbReference type="ChEBI" id="CHEBI:57692"/>
        <dbReference type="ChEBI" id="CHEBI:58210"/>
        <dbReference type="EC" id="2.7.7.2"/>
    </reaction>
</comment>
<dbReference type="Gene3D" id="2.40.30.30">
    <property type="entry name" value="Riboflavin kinase-like"/>
    <property type="match status" value="1"/>
</dbReference>
<evidence type="ECO:0000256" key="10">
    <source>
        <dbReference type="ARBA" id="ARBA00022827"/>
    </source>
</evidence>
<dbReference type="CDD" id="cd02064">
    <property type="entry name" value="FAD_synthetase_N"/>
    <property type="match status" value="1"/>
</dbReference>
<evidence type="ECO:0000313" key="18">
    <source>
        <dbReference type="Proteomes" id="UP000295537"/>
    </source>
</evidence>
<comment type="similarity">
    <text evidence="15">Belongs to the ribF family.</text>
</comment>
<dbReference type="GO" id="GO:0005524">
    <property type="term" value="F:ATP binding"/>
    <property type="evidence" value="ECO:0007669"/>
    <property type="project" value="UniProtKB-UniRule"/>
</dbReference>
<evidence type="ECO:0000256" key="8">
    <source>
        <dbReference type="ARBA" id="ARBA00022741"/>
    </source>
</evidence>
<dbReference type="EMBL" id="SLXJ01000018">
    <property type="protein sequence ID" value="TCP15413.1"/>
    <property type="molecule type" value="Genomic_DNA"/>
</dbReference>
<comment type="catalytic activity">
    <reaction evidence="13 15">
        <text>riboflavin + ATP = FMN + ADP + H(+)</text>
        <dbReference type="Rhea" id="RHEA:14357"/>
        <dbReference type="ChEBI" id="CHEBI:15378"/>
        <dbReference type="ChEBI" id="CHEBI:30616"/>
        <dbReference type="ChEBI" id="CHEBI:57986"/>
        <dbReference type="ChEBI" id="CHEBI:58210"/>
        <dbReference type="ChEBI" id="CHEBI:456216"/>
        <dbReference type="EC" id="2.7.1.26"/>
    </reaction>
</comment>
<reference evidence="17 18" key="1">
    <citation type="submission" date="2019-03" db="EMBL/GenBank/DDBJ databases">
        <title>Genomic Encyclopedia of Type Strains, Phase IV (KMG-IV): sequencing the most valuable type-strain genomes for metagenomic binning, comparative biology and taxonomic classification.</title>
        <authorList>
            <person name="Goeker M."/>
        </authorList>
    </citation>
    <scope>NUCLEOTIDE SEQUENCE [LARGE SCALE GENOMIC DNA]</scope>
    <source>
        <strain evidence="17 18">DSM 16380</strain>
    </source>
</reference>
<dbReference type="Gene3D" id="3.40.50.620">
    <property type="entry name" value="HUPs"/>
    <property type="match status" value="1"/>
</dbReference>
<dbReference type="FunFam" id="3.40.50.620:FF:000021">
    <property type="entry name" value="Riboflavin biosynthesis protein"/>
    <property type="match status" value="1"/>
</dbReference>
<comment type="function">
    <text evidence="1">Catalyzes the phosphorylation of riboflavin to FMN followed by the adenylation of FMN to FAD.</text>
</comment>
<evidence type="ECO:0000256" key="13">
    <source>
        <dbReference type="ARBA" id="ARBA00047880"/>
    </source>
</evidence>
<keyword evidence="18" id="KW-1185">Reference proteome</keyword>
<dbReference type="AlphaFoldDB" id="A0A4R2N4K9"/>
<proteinExistence type="inferred from homology"/>
<keyword evidence="7 15" id="KW-0548">Nucleotidyltransferase</keyword>
<feature type="domain" description="Riboflavin kinase" evidence="16">
    <location>
        <begin position="212"/>
        <end position="335"/>
    </location>
</feature>
<dbReference type="InterPro" id="IPR023465">
    <property type="entry name" value="Riboflavin_kinase_dom_sf"/>
</dbReference>
<keyword evidence="9 15" id="KW-0418">Kinase</keyword>
<dbReference type="GO" id="GO:0006747">
    <property type="term" value="P:FAD biosynthetic process"/>
    <property type="evidence" value="ECO:0007669"/>
    <property type="project" value="UniProtKB-UniRule"/>
</dbReference>
<dbReference type="NCBIfam" id="NF004162">
    <property type="entry name" value="PRK05627.1-5"/>
    <property type="match status" value="1"/>
</dbReference>
<dbReference type="GO" id="GO:0008531">
    <property type="term" value="F:riboflavin kinase activity"/>
    <property type="evidence" value="ECO:0007669"/>
    <property type="project" value="UniProtKB-UniRule"/>
</dbReference>
<dbReference type="PIRSF" id="PIRSF004491">
    <property type="entry name" value="FAD_Synth"/>
    <property type="match status" value="1"/>
</dbReference>
<dbReference type="Proteomes" id="UP000295537">
    <property type="component" value="Unassembled WGS sequence"/>
</dbReference>
<keyword evidence="10 15" id="KW-0274">FAD</keyword>
<evidence type="ECO:0000259" key="16">
    <source>
        <dbReference type="SMART" id="SM00904"/>
    </source>
</evidence>
<dbReference type="NCBIfam" id="TIGR00083">
    <property type="entry name" value="ribF"/>
    <property type="match status" value="1"/>
</dbReference>
<sequence length="343" mass="38685">MKKFPLKNNQMQLIRGFYNIANTLDLKDGCVLSIGNFDGVHRGHQAILERLCDKSAEVGLPSVVLLFEPQPKEFFARKIAKSQQVIKSPEELTAFIPARLMLLRDKFFALEQAGVDFVLCVRFNEKFASLSASEFISDLLVRQLRVRYLSVGDDFRFGAGRAGNFELLRNAGLKYRFAVEDSQTLSYASQRVSSSLIREALQNDELHLAKQLLGRAYSICGRVVHGNKLGRTIGFPTANIMLNRLVIPLQGVYAVQVKTTYGLFNGIANVGNRPTINGIKPLLEVHIFDFNQAIYGTAIEVIFHHKIRSEIRFPSFEDLKCQIEKDCEQAVRFFNSFTKISGI</sequence>
<evidence type="ECO:0000256" key="11">
    <source>
        <dbReference type="ARBA" id="ARBA00022840"/>
    </source>
</evidence>
<dbReference type="EC" id="2.7.7.2" evidence="15"/>
<dbReference type="GO" id="GO:0009231">
    <property type="term" value="P:riboflavin biosynthetic process"/>
    <property type="evidence" value="ECO:0007669"/>
    <property type="project" value="InterPro"/>
</dbReference>
<comment type="pathway">
    <text evidence="3 15">Cofactor biosynthesis; FMN biosynthesis; FMN from riboflavin (ATP route): step 1/1.</text>
</comment>
<dbReference type="PANTHER" id="PTHR22749:SF6">
    <property type="entry name" value="RIBOFLAVIN KINASE"/>
    <property type="match status" value="1"/>
</dbReference>
<keyword evidence="5 15" id="KW-0288">FMN</keyword>
<dbReference type="UniPathway" id="UPA00276">
    <property type="reaction ID" value="UER00406"/>
</dbReference>
<keyword evidence="8 15" id="KW-0547">Nucleotide-binding</keyword>
<dbReference type="UniPathway" id="UPA00277">
    <property type="reaction ID" value="UER00407"/>
</dbReference>
<gene>
    <name evidence="17" type="ORF">EV693_11833</name>
</gene>
<evidence type="ECO:0000256" key="9">
    <source>
        <dbReference type="ARBA" id="ARBA00022777"/>
    </source>
</evidence>
<evidence type="ECO:0000256" key="2">
    <source>
        <dbReference type="ARBA" id="ARBA00004726"/>
    </source>
</evidence>
<dbReference type="SMART" id="SM00904">
    <property type="entry name" value="Flavokinase"/>
    <property type="match status" value="1"/>
</dbReference>
<keyword evidence="12" id="KW-0511">Multifunctional enzyme</keyword>
<dbReference type="GO" id="GO:0009398">
    <property type="term" value="P:FMN biosynthetic process"/>
    <property type="evidence" value="ECO:0007669"/>
    <property type="project" value="UniProtKB-UniRule"/>
</dbReference>
<evidence type="ECO:0000256" key="4">
    <source>
        <dbReference type="ARBA" id="ARBA00022630"/>
    </source>
</evidence>
<dbReference type="InterPro" id="IPR014729">
    <property type="entry name" value="Rossmann-like_a/b/a_fold"/>
</dbReference>
<comment type="caution">
    <text evidence="17">The sequence shown here is derived from an EMBL/GenBank/DDBJ whole genome shotgun (WGS) entry which is preliminary data.</text>
</comment>
<evidence type="ECO:0000256" key="14">
    <source>
        <dbReference type="ARBA" id="ARBA00049494"/>
    </source>
</evidence>
<accession>A0A4R2N4K9</accession>
<keyword evidence="6 15" id="KW-0808">Transferase</keyword>
<protein>
    <recommendedName>
        <fullName evidence="15">Riboflavin biosynthesis protein</fullName>
    </recommendedName>
    <domain>
        <recommendedName>
            <fullName evidence="15">Riboflavin kinase</fullName>
            <ecNumber evidence="15">2.7.1.26</ecNumber>
        </recommendedName>
        <alternativeName>
            <fullName evidence="15">Flavokinase</fullName>
        </alternativeName>
    </domain>
    <domain>
        <recommendedName>
            <fullName evidence="15">FMN adenylyltransferase</fullName>
            <ecNumber evidence="15">2.7.7.2</ecNumber>
        </recommendedName>
        <alternativeName>
            <fullName evidence="15">FAD pyrophosphorylase</fullName>
        </alternativeName>
        <alternativeName>
            <fullName evidence="15">FAD synthase</fullName>
        </alternativeName>
    </domain>
</protein>
<dbReference type="InterPro" id="IPR002606">
    <property type="entry name" value="Riboflavin_kinase_bac"/>
</dbReference>
<evidence type="ECO:0000256" key="5">
    <source>
        <dbReference type="ARBA" id="ARBA00022643"/>
    </source>
</evidence>
<evidence type="ECO:0000256" key="3">
    <source>
        <dbReference type="ARBA" id="ARBA00005201"/>
    </source>
</evidence>
<evidence type="ECO:0000256" key="15">
    <source>
        <dbReference type="PIRNR" id="PIRNR004491"/>
    </source>
</evidence>
<dbReference type="InterPro" id="IPR023468">
    <property type="entry name" value="Riboflavin_kinase"/>
</dbReference>
<dbReference type="SUPFAM" id="SSF52374">
    <property type="entry name" value="Nucleotidylyl transferase"/>
    <property type="match status" value="1"/>
</dbReference>
<dbReference type="PANTHER" id="PTHR22749">
    <property type="entry name" value="RIBOFLAVIN KINASE/FMN ADENYLYLTRANSFERASE"/>
    <property type="match status" value="1"/>
</dbReference>
<dbReference type="InterPro" id="IPR015865">
    <property type="entry name" value="Riboflavin_kinase_bac/euk"/>
</dbReference>
<comment type="pathway">
    <text evidence="2 15">Cofactor biosynthesis; FAD biosynthesis; FAD from FMN: step 1/1.</text>
</comment>
<dbReference type="InterPro" id="IPR015864">
    <property type="entry name" value="FAD_synthase"/>
</dbReference>